<feature type="region of interest" description="Disordered" evidence="7">
    <location>
        <begin position="235"/>
        <end position="308"/>
    </location>
</feature>
<dbReference type="PANTHER" id="PTHR31481:SF0">
    <property type="entry name" value="RELT-LIKE PROTEIN 2"/>
    <property type="match status" value="1"/>
</dbReference>
<dbReference type="PANTHER" id="PTHR31481">
    <property type="entry name" value="RELT-LIKE PROTEIN 2 RELL2"/>
    <property type="match status" value="1"/>
</dbReference>
<dbReference type="GeneID" id="107110351"/>
<evidence type="ECO:0000256" key="3">
    <source>
        <dbReference type="ARBA" id="ARBA00022475"/>
    </source>
</evidence>
<evidence type="ECO:0000256" key="1">
    <source>
        <dbReference type="ARBA" id="ARBA00004162"/>
    </source>
</evidence>
<evidence type="ECO:0000313" key="10">
    <source>
        <dbReference type="RefSeq" id="XP_015266615.1"/>
    </source>
</evidence>
<keyword evidence="6 8" id="KW-0472">Membrane</keyword>
<protein>
    <submittedName>
        <fullName evidence="10">RELT-like protein 2</fullName>
    </submittedName>
</protein>
<keyword evidence="5 8" id="KW-1133">Transmembrane helix</keyword>
<sequence length="308" mass="33965">MSEQNSTQDGERKATHSLSMPYLMVLVFFAMGLLGFLICHILKKKGYRCRTFHDELDLEHKESLTPLDGKATRWAPDKMCLPTDQWAECLVAQRSPRPSPHPTALRSAPSGRLAISGPSQSLPRRADLCPHRNSQDGGPPHHHTVHLGSTQAPCMHCSKKKRHPLHRQSRSKEGKSKMHPGETTVFSVGRFHVTHIGKKPASHDSKEDSLPDSKQDLGSRDLDRETWKGSLNGIVPMDQLQHGSSQEAAGAQSDREPEEACKDESTQGKNLLNAAANLDVPKNGLERKNHPKTGSLQEIDLLGCSKGS</sequence>
<comment type="similarity">
    <text evidence="2">Belongs to the RELT family.</text>
</comment>
<evidence type="ECO:0000256" key="7">
    <source>
        <dbReference type="SAM" id="MobiDB-lite"/>
    </source>
</evidence>
<keyword evidence="4 8" id="KW-0812">Transmembrane</keyword>
<name>A0ABM1JYS8_GEKJA</name>
<feature type="compositionally biased region" description="Basic and acidic residues" evidence="7">
    <location>
        <begin position="170"/>
        <end position="180"/>
    </location>
</feature>
<comment type="subcellular location">
    <subcellularLocation>
        <location evidence="1">Cell membrane</location>
        <topology evidence="1">Single-pass membrane protein</topology>
    </subcellularLocation>
</comment>
<reference evidence="10" key="1">
    <citation type="submission" date="2025-08" db="UniProtKB">
        <authorList>
            <consortium name="RefSeq"/>
        </authorList>
    </citation>
    <scope>IDENTIFICATION</scope>
</reference>
<evidence type="ECO:0000256" key="4">
    <source>
        <dbReference type="ARBA" id="ARBA00022692"/>
    </source>
</evidence>
<feature type="compositionally biased region" description="Basic and acidic residues" evidence="7">
    <location>
        <begin position="201"/>
        <end position="221"/>
    </location>
</feature>
<organism evidence="9 10">
    <name type="scientific">Gekko japonicus</name>
    <name type="common">Schlegel's Japanese gecko</name>
    <dbReference type="NCBI Taxonomy" id="146911"/>
    <lineage>
        <taxon>Eukaryota</taxon>
        <taxon>Metazoa</taxon>
        <taxon>Chordata</taxon>
        <taxon>Craniata</taxon>
        <taxon>Vertebrata</taxon>
        <taxon>Euteleostomi</taxon>
        <taxon>Lepidosauria</taxon>
        <taxon>Squamata</taxon>
        <taxon>Bifurcata</taxon>
        <taxon>Gekkota</taxon>
        <taxon>Gekkonidae</taxon>
        <taxon>Gekkoninae</taxon>
        <taxon>Gekko</taxon>
    </lineage>
</organism>
<evidence type="ECO:0000256" key="8">
    <source>
        <dbReference type="SAM" id="Phobius"/>
    </source>
</evidence>
<feature type="compositionally biased region" description="Basic and acidic residues" evidence="7">
    <location>
        <begin position="124"/>
        <end position="134"/>
    </location>
</feature>
<accession>A0ABM1JYS8</accession>
<dbReference type="RefSeq" id="XP_015266615.1">
    <property type="nucleotide sequence ID" value="XM_015411129.1"/>
</dbReference>
<keyword evidence="3" id="KW-1003">Cell membrane</keyword>
<evidence type="ECO:0000256" key="2">
    <source>
        <dbReference type="ARBA" id="ARBA00008688"/>
    </source>
</evidence>
<dbReference type="InterPro" id="IPR022248">
    <property type="entry name" value="TNF_rcpt_RELT"/>
</dbReference>
<feature type="compositionally biased region" description="Basic and acidic residues" evidence="7">
    <location>
        <begin position="253"/>
        <end position="266"/>
    </location>
</feature>
<dbReference type="Proteomes" id="UP000694871">
    <property type="component" value="Unplaced"/>
</dbReference>
<gene>
    <name evidence="10" type="primary">RELL2</name>
</gene>
<feature type="transmembrane region" description="Helical" evidence="8">
    <location>
        <begin position="20"/>
        <end position="42"/>
    </location>
</feature>
<feature type="compositionally biased region" description="Basic residues" evidence="7">
    <location>
        <begin position="157"/>
        <end position="169"/>
    </location>
</feature>
<evidence type="ECO:0000313" key="9">
    <source>
        <dbReference type="Proteomes" id="UP000694871"/>
    </source>
</evidence>
<keyword evidence="9" id="KW-1185">Reference proteome</keyword>
<evidence type="ECO:0000256" key="5">
    <source>
        <dbReference type="ARBA" id="ARBA00022989"/>
    </source>
</evidence>
<dbReference type="Pfam" id="PF12606">
    <property type="entry name" value="RELT"/>
    <property type="match status" value="1"/>
</dbReference>
<feature type="region of interest" description="Disordered" evidence="7">
    <location>
        <begin position="94"/>
        <end position="221"/>
    </location>
</feature>
<evidence type="ECO:0000256" key="6">
    <source>
        <dbReference type="ARBA" id="ARBA00023136"/>
    </source>
</evidence>
<dbReference type="InterPro" id="IPR042313">
    <property type="entry name" value="RELL2"/>
</dbReference>
<proteinExistence type="inferred from homology"/>